<name>A0AAD8A176_DIPPU</name>
<proteinExistence type="predicted"/>
<dbReference type="PANTHER" id="PTHR10974">
    <property type="entry name" value="FI08016P-RELATED"/>
    <property type="match status" value="1"/>
</dbReference>
<dbReference type="GO" id="GO:0005615">
    <property type="term" value="C:extracellular space"/>
    <property type="evidence" value="ECO:0007669"/>
    <property type="project" value="TreeGrafter"/>
</dbReference>
<comment type="caution">
    <text evidence="1">The sequence shown here is derived from an EMBL/GenBank/DDBJ whole genome shotgun (WGS) entry which is preliminary data.</text>
</comment>
<evidence type="ECO:0000313" key="2">
    <source>
        <dbReference type="Proteomes" id="UP001233999"/>
    </source>
</evidence>
<dbReference type="PANTHER" id="PTHR10974:SF1">
    <property type="entry name" value="FI08016P-RELATED"/>
    <property type="match status" value="1"/>
</dbReference>
<dbReference type="EMBL" id="JASPKZ010004212">
    <property type="protein sequence ID" value="KAJ9590493.1"/>
    <property type="molecule type" value="Genomic_DNA"/>
</dbReference>
<dbReference type="AlphaFoldDB" id="A0AAD8A176"/>
<dbReference type="SUPFAM" id="SSF53649">
    <property type="entry name" value="Alkaline phosphatase-like"/>
    <property type="match status" value="1"/>
</dbReference>
<dbReference type="FunFam" id="3.40.720.10:FF:000017">
    <property type="entry name" value="Predicted protein"/>
    <property type="match status" value="1"/>
</dbReference>
<dbReference type="CDD" id="cd16021">
    <property type="entry name" value="ALP_like"/>
    <property type="match status" value="1"/>
</dbReference>
<gene>
    <name evidence="1" type="ORF">L9F63_016478</name>
</gene>
<dbReference type="InterPro" id="IPR017850">
    <property type="entry name" value="Alkaline_phosphatase_core_sf"/>
</dbReference>
<protein>
    <submittedName>
        <fullName evidence="1">Uncharacterized protein</fullName>
    </submittedName>
</protein>
<dbReference type="Gene3D" id="3.40.720.10">
    <property type="entry name" value="Alkaline Phosphatase, subunit A"/>
    <property type="match status" value="1"/>
</dbReference>
<sequence length="452" mass="52287">MSRNHLYRSMPKTVEFLNNMSAIDMAGNNVVGPHTIYNLIPALTGLSFPNELAATCWPKSDVEFDSCPWIFKNFSKAGYRTAYGENMAEWSMFTNGRAGFRVQPTDYYLQPLLSLDENLKINHTKKECFGYRSESQLLIEYVSDFVTTMNSKIFFGFFLDERLTYHEFNIHSDYDDIYFNFLQKHVESGHFNRTILIFLSDHGYRWGDIRKTFQGLHEQRNPFLFFMLPEGFKKKYNIATSNMYNNSQRLITAFDVHETLKDILNSETVLKNNVCLDRSLKIMKSVSLPRGISLFLPIPESRTCSSAGIGDNLCLCQHMESLSINNRVVQSLASLLLKYLSSLLSKYPECSNMELLNVHSAWIHRQNKSILQRQDEKIVDVKGEGDYLVDYTIIISTKPGAAMFEATYRYRPGSWRVLSSFQLVGDVQRINKFYSQGYCINDVMIKPFCYCK</sequence>
<reference evidence="1" key="1">
    <citation type="journal article" date="2023" name="IScience">
        <title>Live-bearing cockroach genome reveals convergent evolutionary mechanisms linked to viviparity in insects and beyond.</title>
        <authorList>
            <person name="Fouks B."/>
            <person name="Harrison M.C."/>
            <person name="Mikhailova A.A."/>
            <person name="Marchal E."/>
            <person name="English S."/>
            <person name="Carruthers M."/>
            <person name="Jennings E.C."/>
            <person name="Chiamaka E.L."/>
            <person name="Frigard R.A."/>
            <person name="Pippel M."/>
            <person name="Attardo G.M."/>
            <person name="Benoit J.B."/>
            <person name="Bornberg-Bauer E."/>
            <person name="Tobe S.S."/>
        </authorList>
    </citation>
    <scope>NUCLEOTIDE SEQUENCE</scope>
    <source>
        <strain evidence="1">Stay&amp;Tobe</strain>
    </source>
</reference>
<organism evidence="1 2">
    <name type="scientific">Diploptera punctata</name>
    <name type="common">Pacific beetle cockroach</name>
    <dbReference type="NCBI Taxonomy" id="6984"/>
    <lineage>
        <taxon>Eukaryota</taxon>
        <taxon>Metazoa</taxon>
        <taxon>Ecdysozoa</taxon>
        <taxon>Arthropoda</taxon>
        <taxon>Hexapoda</taxon>
        <taxon>Insecta</taxon>
        <taxon>Pterygota</taxon>
        <taxon>Neoptera</taxon>
        <taxon>Polyneoptera</taxon>
        <taxon>Dictyoptera</taxon>
        <taxon>Blattodea</taxon>
        <taxon>Blaberoidea</taxon>
        <taxon>Blaberidae</taxon>
        <taxon>Diplopterinae</taxon>
        <taxon>Diploptera</taxon>
    </lineage>
</organism>
<dbReference type="Pfam" id="PF02995">
    <property type="entry name" value="DUF229"/>
    <property type="match status" value="1"/>
</dbReference>
<keyword evidence="2" id="KW-1185">Reference proteome</keyword>
<reference evidence="1" key="2">
    <citation type="submission" date="2023-05" db="EMBL/GenBank/DDBJ databases">
        <authorList>
            <person name="Fouks B."/>
        </authorList>
    </citation>
    <scope>NUCLEOTIDE SEQUENCE</scope>
    <source>
        <strain evidence="1">Stay&amp;Tobe</strain>
        <tissue evidence="1">Testes</tissue>
    </source>
</reference>
<dbReference type="InterPro" id="IPR004245">
    <property type="entry name" value="DUF229"/>
</dbReference>
<evidence type="ECO:0000313" key="1">
    <source>
        <dbReference type="EMBL" id="KAJ9590493.1"/>
    </source>
</evidence>
<dbReference type="Proteomes" id="UP001233999">
    <property type="component" value="Unassembled WGS sequence"/>
</dbReference>
<accession>A0AAD8A176</accession>